<evidence type="ECO:0000256" key="5">
    <source>
        <dbReference type="HAMAP-Rule" id="MF_00731"/>
    </source>
</evidence>
<accession>A0A150FDC9</accession>
<gene>
    <name evidence="5" type="primary">menE</name>
    <name evidence="8" type="ORF">AXI58_06610</name>
</gene>
<dbReference type="Pfam" id="PF00501">
    <property type="entry name" value="AMP-binding"/>
    <property type="match status" value="1"/>
</dbReference>
<dbReference type="Proteomes" id="UP000075430">
    <property type="component" value="Unassembled WGS sequence"/>
</dbReference>
<dbReference type="GO" id="GO:0005524">
    <property type="term" value="F:ATP binding"/>
    <property type="evidence" value="ECO:0007669"/>
    <property type="project" value="UniProtKB-KW"/>
</dbReference>
<dbReference type="UniPathway" id="UPA00079"/>
<comment type="pathway">
    <text evidence="5">Quinol/quinone metabolism; menaquinone biosynthesis.</text>
</comment>
<dbReference type="InterPro" id="IPR000873">
    <property type="entry name" value="AMP-dep_synth/lig_dom"/>
</dbReference>
<dbReference type="GO" id="GO:0009234">
    <property type="term" value="P:menaquinone biosynthetic process"/>
    <property type="evidence" value="ECO:0007669"/>
    <property type="project" value="UniProtKB-UniRule"/>
</dbReference>
<comment type="function">
    <text evidence="5">Converts 2-succinylbenzoate (OSB) to 2-succinylbenzoyl-CoA (OSB-CoA).</text>
</comment>
<dbReference type="RefSeq" id="WP_061520047.1">
    <property type="nucleotide sequence ID" value="NZ_JARLZY010000013.1"/>
</dbReference>
<comment type="caution">
    <text evidence="8">The sequence shown here is derived from an EMBL/GenBank/DDBJ whole genome shotgun (WGS) entry which is preliminary data.</text>
</comment>
<evidence type="ECO:0000259" key="6">
    <source>
        <dbReference type="Pfam" id="PF00501"/>
    </source>
</evidence>
<feature type="domain" description="AMP-dependent synthetase/ligase" evidence="6">
    <location>
        <begin position="11"/>
        <end position="349"/>
    </location>
</feature>
<dbReference type="PANTHER" id="PTHR43201:SF32">
    <property type="entry name" value="2-SUCCINYLBENZOATE--COA LIGASE, CHLOROPLASTIC_PEROXISOMAL"/>
    <property type="match status" value="1"/>
</dbReference>
<proteinExistence type="inferred from homology"/>
<dbReference type="PROSITE" id="PS00455">
    <property type="entry name" value="AMP_BINDING"/>
    <property type="match status" value="1"/>
</dbReference>
<comment type="catalytic activity">
    <reaction evidence="5">
        <text>2-succinylbenzoate + ATP + CoA = 2-succinylbenzoyl-CoA + AMP + diphosphate</text>
        <dbReference type="Rhea" id="RHEA:17009"/>
        <dbReference type="ChEBI" id="CHEBI:18325"/>
        <dbReference type="ChEBI" id="CHEBI:30616"/>
        <dbReference type="ChEBI" id="CHEBI:33019"/>
        <dbReference type="ChEBI" id="CHEBI:57287"/>
        <dbReference type="ChEBI" id="CHEBI:57364"/>
        <dbReference type="ChEBI" id="CHEBI:456215"/>
        <dbReference type="EC" id="6.2.1.26"/>
    </reaction>
</comment>
<keyword evidence="4 5" id="KW-0067">ATP-binding</keyword>
<keyword evidence="2 5" id="KW-0436">Ligase</keyword>
<dbReference type="STRING" id="1793963.AXI58_06610"/>
<dbReference type="EC" id="6.2.1.26" evidence="5"/>
<dbReference type="Gene3D" id="3.30.300.30">
    <property type="match status" value="1"/>
</dbReference>
<dbReference type="GO" id="GO:0008756">
    <property type="term" value="F:o-succinylbenzoate-CoA ligase activity"/>
    <property type="evidence" value="ECO:0007669"/>
    <property type="project" value="UniProtKB-UniRule"/>
</dbReference>
<organism evidence="8 9">
    <name type="scientific">Bacillus nakamurai</name>
    <dbReference type="NCBI Taxonomy" id="1793963"/>
    <lineage>
        <taxon>Bacteria</taxon>
        <taxon>Bacillati</taxon>
        <taxon>Bacillota</taxon>
        <taxon>Bacilli</taxon>
        <taxon>Bacillales</taxon>
        <taxon>Bacillaceae</taxon>
        <taxon>Bacillus</taxon>
    </lineage>
</organism>
<dbReference type="InterPro" id="IPR042099">
    <property type="entry name" value="ANL_N_sf"/>
</dbReference>
<dbReference type="InterPro" id="IPR025110">
    <property type="entry name" value="AMP-bd_C"/>
</dbReference>
<dbReference type="GO" id="GO:0006631">
    <property type="term" value="P:fatty acid metabolic process"/>
    <property type="evidence" value="ECO:0007669"/>
    <property type="project" value="TreeGrafter"/>
</dbReference>
<keyword evidence="9" id="KW-1185">Reference proteome</keyword>
<dbReference type="Gene3D" id="3.40.50.12780">
    <property type="entry name" value="N-terminal domain of ligase-like"/>
    <property type="match status" value="1"/>
</dbReference>
<comment type="pathway">
    <text evidence="5">Quinol/quinone metabolism; 1,4-dihydroxy-2-naphthoate biosynthesis; 1,4-dihydroxy-2-naphthoate from chorismate: step 5/7.</text>
</comment>
<dbReference type="NCBIfam" id="NF002966">
    <property type="entry name" value="PRK03640.1"/>
    <property type="match status" value="1"/>
</dbReference>
<dbReference type="InterPro" id="IPR045851">
    <property type="entry name" value="AMP-bd_C_sf"/>
</dbReference>
<dbReference type="InterPro" id="IPR010192">
    <property type="entry name" value="MenE"/>
</dbReference>
<dbReference type="HAMAP" id="MF_00731">
    <property type="entry name" value="MenE"/>
    <property type="match status" value="1"/>
</dbReference>
<dbReference type="GO" id="GO:0031956">
    <property type="term" value="F:medium-chain fatty acid-CoA ligase activity"/>
    <property type="evidence" value="ECO:0007669"/>
    <property type="project" value="TreeGrafter"/>
</dbReference>
<name>A0A150FDC9_9BACI</name>
<dbReference type="SUPFAM" id="SSF56801">
    <property type="entry name" value="Acetyl-CoA synthetase-like"/>
    <property type="match status" value="1"/>
</dbReference>
<evidence type="ECO:0000256" key="4">
    <source>
        <dbReference type="ARBA" id="ARBA00022840"/>
    </source>
</evidence>
<dbReference type="PANTHER" id="PTHR43201">
    <property type="entry name" value="ACYL-COA SYNTHETASE"/>
    <property type="match status" value="1"/>
</dbReference>
<evidence type="ECO:0000259" key="7">
    <source>
        <dbReference type="Pfam" id="PF13193"/>
    </source>
</evidence>
<evidence type="ECO:0000313" key="9">
    <source>
        <dbReference type="Proteomes" id="UP000075430"/>
    </source>
</evidence>
<keyword evidence="3 5" id="KW-0547">Nucleotide-binding</keyword>
<dbReference type="CDD" id="cd05912">
    <property type="entry name" value="OSB_CoA_lg"/>
    <property type="match status" value="1"/>
</dbReference>
<sequence length="487" mass="53833">MLTEQPNWLIQRAQLTPERMALIFENQSFTFRELYEASKQMAARLAACCSLRKGDRVAILLSNRAEMVFAVHACFLLGAEAVLLNTKLSKQERLFQLEDSKAVLLLTDAGFCRREYDSVIATADVDELQAAEAEDIEVEAYMKLDDTATLMYTSGTTGRPKGVQQTFGNHYSSAVSSALNLGITERDRWLIALPLFHISGLSALFKSVIYGMPVVLHQKFSVSDVLDSISRHRVTIISAVQTMLSGLLAETDHCPESLRCILLGGGPAPLPLLEECRQKQFPVFQSYGLTETCSQIVTLSPEFSMEKLGSAGKPLFSCEISIEKDGNKCAPFEHGEITVKGPNVMKGYYNRDEANRAAFENGWFKTGDLGYLDEDGFLFVLDRRSDLIISGGENIYPAEVEAVLLAHPAVAEAGVSGAEDPKWGKVPHAFLVLTSPVSSAELAAFCRERLAKYKIPAKFFTAEELPRNASNKLMRHRLNDLRKGELS</sequence>
<keyword evidence="1 5" id="KW-0474">Menaquinone biosynthesis</keyword>
<evidence type="ECO:0000256" key="3">
    <source>
        <dbReference type="ARBA" id="ARBA00022741"/>
    </source>
</evidence>
<dbReference type="UniPathway" id="UPA01057">
    <property type="reaction ID" value="UER00166"/>
</dbReference>
<evidence type="ECO:0000313" key="8">
    <source>
        <dbReference type="EMBL" id="KXZ23181.1"/>
    </source>
</evidence>
<dbReference type="Pfam" id="PF13193">
    <property type="entry name" value="AMP-binding_C"/>
    <property type="match status" value="1"/>
</dbReference>
<dbReference type="EMBL" id="LSBA01000002">
    <property type="protein sequence ID" value="KXZ23181.1"/>
    <property type="molecule type" value="Genomic_DNA"/>
</dbReference>
<evidence type="ECO:0000256" key="1">
    <source>
        <dbReference type="ARBA" id="ARBA00022428"/>
    </source>
</evidence>
<feature type="domain" description="AMP-binding enzyme C-terminal" evidence="7">
    <location>
        <begin position="399"/>
        <end position="472"/>
    </location>
</feature>
<dbReference type="InterPro" id="IPR020845">
    <property type="entry name" value="AMP-binding_CS"/>
</dbReference>
<dbReference type="NCBIfam" id="TIGR01923">
    <property type="entry name" value="menE"/>
    <property type="match status" value="1"/>
</dbReference>
<evidence type="ECO:0000256" key="2">
    <source>
        <dbReference type="ARBA" id="ARBA00022598"/>
    </source>
</evidence>
<dbReference type="OrthoDB" id="9762242at2"/>
<comment type="similarity">
    <text evidence="5">Belongs to the ATP-dependent AMP-binding enzyme family. MenE subfamily.</text>
</comment>
<reference evidence="9" key="1">
    <citation type="submission" date="2016-02" db="EMBL/GenBank/DDBJ databases">
        <authorList>
            <person name="Dunlap C."/>
        </authorList>
    </citation>
    <scope>NUCLEOTIDE SEQUENCE [LARGE SCALE GENOMIC DNA]</scope>
    <source>
        <strain evidence="9">NRRL B-41092</strain>
    </source>
</reference>
<dbReference type="AlphaFoldDB" id="A0A150FDC9"/>
<protein>
    <recommendedName>
        <fullName evidence="5">2-succinylbenzoate--CoA ligase</fullName>
        <ecNumber evidence="5">6.2.1.26</ecNumber>
    </recommendedName>
    <alternativeName>
        <fullName evidence="5">o-succinylbenzoyl-CoA synthetase</fullName>
        <shortName evidence="5">OSB-CoA synthetase</shortName>
    </alternativeName>
</protein>